<evidence type="ECO:0000256" key="4">
    <source>
        <dbReference type="ARBA" id="ARBA00022989"/>
    </source>
</evidence>
<keyword evidence="14" id="KW-1185">Reference proteome</keyword>
<dbReference type="GO" id="GO:0005886">
    <property type="term" value="C:plasma membrane"/>
    <property type="evidence" value="ECO:0007669"/>
    <property type="project" value="UniProtKB-SubCell"/>
</dbReference>
<feature type="transmembrane region" description="Helical" evidence="11">
    <location>
        <begin position="142"/>
        <end position="161"/>
    </location>
</feature>
<organism evidence="13 14">
    <name type="scientific">Exaiptasia diaphana</name>
    <name type="common">Tropical sea anemone</name>
    <name type="synonym">Aiptasia pulchella</name>
    <dbReference type="NCBI Taxonomy" id="2652724"/>
    <lineage>
        <taxon>Eukaryota</taxon>
        <taxon>Metazoa</taxon>
        <taxon>Cnidaria</taxon>
        <taxon>Anthozoa</taxon>
        <taxon>Hexacorallia</taxon>
        <taxon>Actiniaria</taxon>
        <taxon>Aiptasiidae</taxon>
        <taxon>Exaiptasia</taxon>
    </lineage>
</organism>
<proteinExistence type="inferred from homology"/>
<feature type="transmembrane region" description="Helical" evidence="11">
    <location>
        <begin position="95"/>
        <end position="121"/>
    </location>
</feature>
<evidence type="ECO:0000256" key="6">
    <source>
        <dbReference type="ARBA" id="ARBA00023136"/>
    </source>
</evidence>
<dbReference type="RefSeq" id="XP_020911748.1">
    <property type="nucleotide sequence ID" value="XM_021056089.2"/>
</dbReference>
<feature type="transmembrane region" description="Helical" evidence="11">
    <location>
        <begin position="258"/>
        <end position="275"/>
    </location>
</feature>
<accession>A0A913XXA5</accession>
<keyword evidence="9 10" id="KW-0807">Transducer</keyword>
<dbReference type="KEGG" id="epa:110249518"/>
<dbReference type="OrthoDB" id="10400146at2759"/>
<dbReference type="Proteomes" id="UP000887567">
    <property type="component" value="Unplaced"/>
</dbReference>
<dbReference type="InterPro" id="IPR000276">
    <property type="entry name" value="GPCR_Rhodpsn"/>
</dbReference>
<dbReference type="PRINTS" id="PR00237">
    <property type="entry name" value="GPCRRHODOPSN"/>
</dbReference>
<evidence type="ECO:0000256" key="7">
    <source>
        <dbReference type="ARBA" id="ARBA00023170"/>
    </source>
</evidence>
<evidence type="ECO:0000256" key="1">
    <source>
        <dbReference type="ARBA" id="ARBA00004651"/>
    </source>
</evidence>
<feature type="transmembrane region" description="Helical" evidence="11">
    <location>
        <begin position="56"/>
        <end position="83"/>
    </location>
</feature>
<dbReference type="EnsemblMetazoa" id="XM_021056088.2">
    <property type="protein sequence ID" value="XP_020911747.1"/>
    <property type="gene ID" value="LOC110249518"/>
</dbReference>
<name>A0A913XXA5_EXADI</name>
<keyword evidence="4 11" id="KW-1133">Transmembrane helix</keyword>
<feature type="domain" description="G-protein coupled receptors family 1 profile" evidence="12">
    <location>
        <begin position="37"/>
        <end position="271"/>
    </location>
</feature>
<evidence type="ECO:0000256" key="9">
    <source>
        <dbReference type="ARBA" id="ARBA00023224"/>
    </source>
</evidence>
<reference evidence="13" key="1">
    <citation type="submission" date="2022-11" db="UniProtKB">
        <authorList>
            <consortium name="EnsemblMetazoa"/>
        </authorList>
    </citation>
    <scope>IDENTIFICATION</scope>
</reference>
<dbReference type="PROSITE" id="PS50262">
    <property type="entry name" value="G_PROTEIN_RECEP_F1_2"/>
    <property type="match status" value="1"/>
</dbReference>
<dbReference type="CDD" id="cd00637">
    <property type="entry name" value="7tm_classA_rhodopsin-like"/>
    <property type="match status" value="1"/>
</dbReference>
<evidence type="ECO:0000313" key="14">
    <source>
        <dbReference type="Proteomes" id="UP000887567"/>
    </source>
</evidence>
<keyword evidence="6 11" id="KW-0472">Membrane</keyword>
<dbReference type="PANTHER" id="PTHR24246:SF27">
    <property type="entry name" value="ADENOSINE RECEPTOR, ISOFORM A"/>
    <property type="match status" value="1"/>
</dbReference>
<evidence type="ECO:0000256" key="5">
    <source>
        <dbReference type="ARBA" id="ARBA00023040"/>
    </source>
</evidence>
<evidence type="ECO:0000256" key="11">
    <source>
        <dbReference type="SAM" id="Phobius"/>
    </source>
</evidence>
<dbReference type="GeneID" id="110249518"/>
<evidence type="ECO:0000256" key="3">
    <source>
        <dbReference type="ARBA" id="ARBA00022692"/>
    </source>
</evidence>
<keyword evidence="5 10" id="KW-0297">G-protein coupled receptor</keyword>
<dbReference type="EnsemblMetazoa" id="XM_021056089.2">
    <property type="protein sequence ID" value="XP_020911748.1"/>
    <property type="gene ID" value="LOC110249518"/>
</dbReference>
<dbReference type="Gene3D" id="1.20.1070.10">
    <property type="entry name" value="Rhodopsin 7-helix transmembrane proteins"/>
    <property type="match status" value="1"/>
</dbReference>
<sequence>MEYTPCEEDAFAANWVELLYFELLASICSFVLAGVSGTLIYLVVIKNPHKKLRTSLSAVVITMATGSLLMGLIAEPLFMYFTIATLNDVIINPQAPFLLFAILLSFTSSMATLFSVVGITVNRYLFVTVPGWFKLNVSFNRTLIATSMGWIIAISYPFLYFNTGLRRYCILHSTAGVLFTTFPLIFTFAWIFNKLEALKNRGQVQLIVQEACVSYKHSWLLVASLGCYVPALVMTIIAELCSDCSCMSKAWLTRTSFLITRLHCAICPVAYAIYLNQYRSAMRNMVFKKMVHESVMSSIRRTEREINCFEMSKTSGIRTAKL</sequence>
<keyword evidence="3 10" id="KW-0812">Transmembrane</keyword>
<keyword evidence="8" id="KW-0325">Glycoprotein</keyword>
<dbReference type="PROSITE" id="PS00237">
    <property type="entry name" value="G_PROTEIN_RECEP_F1_1"/>
    <property type="match status" value="1"/>
</dbReference>
<comment type="subcellular location">
    <subcellularLocation>
        <location evidence="1">Cell membrane</location>
        <topology evidence="1">Multi-pass membrane protein</topology>
    </subcellularLocation>
</comment>
<dbReference type="PANTHER" id="PTHR24246">
    <property type="entry name" value="OLFACTORY RECEPTOR AND ADENOSINE RECEPTOR"/>
    <property type="match status" value="1"/>
</dbReference>
<evidence type="ECO:0000256" key="2">
    <source>
        <dbReference type="ARBA" id="ARBA00022475"/>
    </source>
</evidence>
<protein>
    <recommendedName>
        <fullName evidence="12">G-protein coupled receptors family 1 profile domain-containing protein</fullName>
    </recommendedName>
</protein>
<dbReference type="SUPFAM" id="SSF81321">
    <property type="entry name" value="Family A G protein-coupled receptor-like"/>
    <property type="match status" value="1"/>
</dbReference>
<dbReference type="GO" id="GO:0004930">
    <property type="term" value="F:G protein-coupled receptor activity"/>
    <property type="evidence" value="ECO:0007669"/>
    <property type="project" value="UniProtKB-KW"/>
</dbReference>
<evidence type="ECO:0000256" key="8">
    <source>
        <dbReference type="ARBA" id="ARBA00023180"/>
    </source>
</evidence>
<keyword evidence="7 10" id="KW-0675">Receptor</keyword>
<dbReference type="RefSeq" id="XP_020911747.1">
    <property type="nucleotide sequence ID" value="XM_021056088.2"/>
</dbReference>
<evidence type="ECO:0000313" key="13">
    <source>
        <dbReference type="EnsemblMetazoa" id="XP_020911748.1"/>
    </source>
</evidence>
<keyword evidence="2" id="KW-1003">Cell membrane</keyword>
<feature type="transmembrane region" description="Helical" evidence="11">
    <location>
        <begin position="219"/>
        <end position="238"/>
    </location>
</feature>
<feature type="transmembrane region" description="Helical" evidence="11">
    <location>
        <begin position="173"/>
        <end position="192"/>
    </location>
</feature>
<dbReference type="InterPro" id="IPR017452">
    <property type="entry name" value="GPCR_Rhodpsn_7TM"/>
</dbReference>
<evidence type="ECO:0000256" key="10">
    <source>
        <dbReference type="RuleBase" id="RU000688"/>
    </source>
</evidence>
<dbReference type="EnsemblMetazoa" id="XM_028662332.1">
    <property type="protein sequence ID" value="XP_028518133.1"/>
    <property type="gene ID" value="LOC110249518"/>
</dbReference>
<dbReference type="RefSeq" id="XP_028518133.1">
    <property type="nucleotide sequence ID" value="XM_028662332.1"/>
</dbReference>
<comment type="similarity">
    <text evidence="10">Belongs to the G-protein coupled receptor 1 family.</text>
</comment>
<feature type="transmembrane region" description="Helical" evidence="11">
    <location>
        <begin position="23"/>
        <end position="44"/>
    </location>
</feature>
<evidence type="ECO:0000259" key="12">
    <source>
        <dbReference type="PROSITE" id="PS50262"/>
    </source>
</evidence>
<dbReference type="AlphaFoldDB" id="A0A913XXA5"/>